<keyword evidence="5" id="KW-1185">Reference proteome</keyword>
<organism evidence="4 5">
    <name type="scientific">Amycolatopsis suaedae</name>
    <dbReference type="NCBI Taxonomy" id="2510978"/>
    <lineage>
        <taxon>Bacteria</taxon>
        <taxon>Bacillati</taxon>
        <taxon>Actinomycetota</taxon>
        <taxon>Actinomycetes</taxon>
        <taxon>Pseudonocardiales</taxon>
        <taxon>Pseudonocardiaceae</taxon>
        <taxon>Amycolatopsis</taxon>
    </lineage>
</organism>
<dbReference type="RefSeq" id="WP_130475385.1">
    <property type="nucleotide sequence ID" value="NZ_SFCC01000005.1"/>
</dbReference>
<dbReference type="OrthoDB" id="4456617at2"/>
<dbReference type="GO" id="GO:0000976">
    <property type="term" value="F:transcription cis-regulatory region binding"/>
    <property type="evidence" value="ECO:0007669"/>
    <property type="project" value="TreeGrafter"/>
</dbReference>
<evidence type="ECO:0000259" key="3">
    <source>
        <dbReference type="PROSITE" id="PS50977"/>
    </source>
</evidence>
<dbReference type="Gene3D" id="1.10.357.10">
    <property type="entry name" value="Tetracycline Repressor, domain 2"/>
    <property type="match status" value="2"/>
</dbReference>
<dbReference type="Gene3D" id="1.10.10.60">
    <property type="entry name" value="Homeodomain-like"/>
    <property type="match status" value="2"/>
</dbReference>
<evidence type="ECO:0000313" key="4">
    <source>
        <dbReference type="EMBL" id="RZQ63860.1"/>
    </source>
</evidence>
<dbReference type="PANTHER" id="PTHR30055:SF237">
    <property type="entry name" value="TRANSCRIPTIONAL REPRESSOR MCE3R"/>
    <property type="match status" value="1"/>
</dbReference>
<feature type="DNA-binding region" description="H-T-H motif" evidence="2">
    <location>
        <begin position="36"/>
        <end position="55"/>
    </location>
</feature>
<feature type="domain" description="HTH tetR-type" evidence="3">
    <location>
        <begin position="213"/>
        <end position="273"/>
    </location>
</feature>
<reference evidence="4 5" key="1">
    <citation type="submission" date="2019-02" db="EMBL/GenBank/DDBJ databases">
        <title>Draft genome sequence of Amycolatopsis sp. 8-3EHSu isolated from roots of Suaeda maritima.</title>
        <authorList>
            <person name="Duangmal K."/>
            <person name="Chantavorakit T."/>
        </authorList>
    </citation>
    <scope>NUCLEOTIDE SEQUENCE [LARGE SCALE GENOMIC DNA]</scope>
    <source>
        <strain evidence="4 5">8-3EHSu</strain>
    </source>
</reference>
<dbReference type="InterPro" id="IPR050109">
    <property type="entry name" value="HTH-type_TetR-like_transc_reg"/>
</dbReference>
<feature type="DNA-binding region" description="H-T-H motif" evidence="2">
    <location>
        <begin position="236"/>
        <end position="255"/>
    </location>
</feature>
<comment type="caution">
    <text evidence="4">The sequence shown here is derived from an EMBL/GenBank/DDBJ whole genome shotgun (WGS) entry which is preliminary data.</text>
</comment>
<dbReference type="Proteomes" id="UP000292003">
    <property type="component" value="Unassembled WGS sequence"/>
</dbReference>
<name>A0A4Q7J850_9PSEU</name>
<gene>
    <name evidence="4" type="ORF">EWH70_11925</name>
</gene>
<dbReference type="AlphaFoldDB" id="A0A4Q7J850"/>
<dbReference type="InterPro" id="IPR009057">
    <property type="entry name" value="Homeodomain-like_sf"/>
</dbReference>
<evidence type="ECO:0000256" key="1">
    <source>
        <dbReference type="ARBA" id="ARBA00023125"/>
    </source>
</evidence>
<dbReference type="EMBL" id="SFCC01000005">
    <property type="protein sequence ID" value="RZQ63860.1"/>
    <property type="molecule type" value="Genomic_DNA"/>
</dbReference>
<feature type="domain" description="HTH tetR-type" evidence="3">
    <location>
        <begin position="13"/>
        <end position="73"/>
    </location>
</feature>
<proteinExistence type="predicted"/>
<keyword evidence="1 2" id="KW-0238">DNA-binding</keyword>
<accession>A0A4Q7J850</accession>
<evidence type="ECO:0000256" key="2">
    <source>
        <dbReference type="PROSITE-ProRule" id="PRU00335"/>
    </source>
</evidence>
<protein>
    <submittedName>
        <fullName evidence="4">TetR/AcrR family transcriptional regulator</fullName>
    </submittedName>
</protein>
<dbReference type="InterPro" id="IPR001647">
    <property type="entry name" value="HTH_TetR"/>
</dbReference>
<dbReference type="GO" id="GO:0003700">
    <property type="term" value="F:DNA-binding transcription factor activity"/>
    <property type="evidence" value="ECO:0007669"/>
    <property type="project" value="TreeGrafter"/>
</dbReference>
<dbReference type="SUPFAM" id="SSF46689">
    <property type="entry name" value="Homeodomain-like"/>
    <property type="match status" value="2"/>
</dbReference>
<dbReference type="PROSITE" id="PS50977">
    <property type="entry name" value="HTH_TETR_2"/>
    <property type="match status" value="2"/>
</dbReference>
<evidence type="ECO:0000313" key="5">
    <source>
        <dbReference type="Proteomes" id="UP000292003"/>
    </source>
</evidence>
<dbReference type="PRINTS" id="PR00455">
    <property type="entry name" value="HTHTETR"/>
</dbReference>
<dbReference type="PANTHER" id="PTHR30055">
    <property type="entry name" value="HTH-TYPE TRANSCRIPTIONAL REGULATOR RUTR"/>
    <property type="match status" value="1"/>
</dbReference>
<dbReference type="Pfam" id="PF00440">
    <property type="entry name" value="TetR_N"/>
    <property type="match status" value="2"/>
</dbReference>
<sequence length="392" mass="42819">MATPTRRRTPRPPDRREQIAATAAELFCARGYHNVGIGDIAEAVGVTGPAIYRHFSTKQDVLAAAMLDLADELAGPVARNAAADGPAGERLDAALAALVDFSLRRRRAARLYQWEGRHLAAPDRTEVGRRMGTVVRDLRRMLLATRPRLGRTDATVLVWSVLSVIASPSTHRAALARARAQAVLHDCCRAVLAVAELPPPPAAPSGGPALDALPRRERLLVEAVRLFNRHGYHAVSMEDIGAAAGINSSSVYRHFPSKAGVLAAAYYRSVARLEVLAEDVLTTGDPATALDRLVTGYVRHTFAQSEQAAVYVSENENLDPDDRHALRQAQRRHVDLWVELASRARPDDPAPELRFRVHAALNIVTDLARTRRSCVGPEHAERVVRQLIVPEN</sequence>